<organism evidence="1">
    <name type="scientific">Clastoptera arizonana</name>
    <name type="common">Arizona spittle bug</name>
    <dbReference type="NCBI Taxonomy" id="38151"/>
    <lineage>
        <taxon>Eukaryota</taxon>
        <taxon>Metazoa</taxon>
        <taxon>Ecdysozoa</taxon>
        <taxon>Arthropoda</taxon>
        <taxon>Hexapoda</taxon>
        <taxon>Insecta</taxon>
        <taxon>Pterygota</taxon>
        <taxon>Neoptera</taxon>
        <taxon>Paraneoptera</taxon>
        <taxon>Hemiptera</taxon>
        <taxon>Auchenorrhyncha</taxon>
        <taxon>Cercopoidea</taxon>
        <taxon>Clastopteridae</taxon>
        <taxon>Clastoptera</taxon>
    </lineage>
</organism>
<protein>
    <submittedName>
        <fullName evidence="1">Uncharacterized protein</fullName>
    </submittedName>
</protein>
<gene>
    <name evidence="1" type="ORF">g.1210</name>
</gene>
<accession>A0A1B6CMI6</accession>
<proteinExistence type="predicted"/>
<name>A0A1B6CMI6_9HEMI</name>
<reference evidence="1" key="1">
    <citation type="submission" date="2015-12" db="EMBL/GenBank/DDBJ databases">
        <title>De novo transcriptome assembly of four potential Pierce s Disease insect vectors from Arizona vineyards.</title>
        <authorList>
            <person name="Tassone E.E."/>
        </authorList>
    </citation>
    <scope>NUCLEOTIDE SEQUENCE</scope>
</reference>
<feature type="non-terminal residue" evidence="1">
    <location>
        <position position="1"/>
    </location>
</feature>
<dbReference type="EMBL" id="GEDC01022656">
    <property type="protein sequence ID" value="JAS14642.1"/>
    <property type="molecule type" value="Transcribed_RNA"/>
</dbReference>
<sequence>NYIMKTLNIPPCNDCINSSYYKLIMKIILICFFIKLALCAVEEEKDDFLVKLGETLKKELTEKTDKEPHLVVTDLYDYYNNLDDVLLLIKKKDAKERRKGMKLFRKIADQGGPPHLYADIDFDEVKELYGFKRKEMLNIKSIMNDTRELWERIELVSESKMRRH</sequence>
<evidence type="ECO:0000313" key="1">
    <source>
        <dbReference type="EMBL" id="JAS14642.1"/>
    </source>
</evidence>
<dbReference type="AlphaFoldDB" id="A0A1B6CMI6"/>